<keyword evidence="2" id="KW-0813">Transport</keyword>
<evidence type="ECO:0000256" key="6">
    <source>
        <dbReference type="SAM" id="Phobius"/>
    </source>
</evidence>
<dbReference type="Pfam" id="PF01384">
    <property type="entry name" value="PHO4"/>
    <property type="match status" value="1"/>
</dbReference>
<keyword evidence="3 6" id="KW-0812">Transmembrane</keyword>
<accession>A0ABU4GK12</accession>
<dbReference type="EMBL" id="JAWONS010000150">
    <property type="protein sequence ID" value="MDW2797960.1"/>
    <property type="molecule type" value="Genomic_DNA"/>
</dbReference>
<evidence type="ECO:0000256" key="4">
    <source>
        <dbReference type="ARBA" id="ARBA00022989"/>
    </source>
</evidence>
<evidence type="ECO:0000256" key="5">
    <source>
        <dbReference type="ARBA" id="ARBA00023136"/>
    </source>
</evidence>
<feature type="non-terminal residue" evidence="7">
    <location>
        <position position="1"/>
    </location>
</feature>
<keyword evidence="5 6" id="KW-0472">Membrane</keyword>
<evidence type="ECO:0000256" key="3">
    <source>
        <dbReference type="ARBA" id="ARBA00022692"/>
    </source>
</evidence>
<name>A0ABU4GK12_9CLOT</name>
<sequence>TVTGFPVSTTHVVTSGILGVGASKRFREVKWEVAGKIILTWFFTIPMSALLAWITFKAIAIFFL</sequence>
<dbReference type="Proteomes" id="UP001276854">
    <property type="component" value="Unassembled WGS sequence"/>
</dbReference>
<dbReference type="RefSeq" id="WP_369293206.1">
    <property type="nucleotide sequence ID" value="NZ_JAWONS010000150.1"/>
</dbReference>
<keyword evidence="8" id="KW-1185">Reference proteome</keyword>
<dbReference type="InterPro" id="IPR001204">
    <property type="entry name" value="Phos_transporter"/>
</dbReference>
<gene>
    <name evidence="7" type="ORF">RZO55_10275</name>
</gene>
<feature type="transmembrane region" description="Helical" evidence="6">
    <location>
        <begin position="38"/>
        <end position="63"/>
    </location>
</feature>
<comment type="caution">
    <text evidence="7">The sequence shown here is derived from an EMBL/GenBank/DDBJ whole genome shotgun (WGS) entry which is preliminary data.</text>
</comment>
<evidence type="ECO:0000256" key="1">
    <source>
        <dbReference type="ARBA" id="ARBA00004141"/>
    </source>
</evidence>
<reference evidence="7 8" key="1">
    <citation type="submission" date="2023-10" db="EMBL/GenBank/DDBJ databases">
        <title>A novel Glycoside Hydrolase 43-Like Enzyme from Clostrdium boliviensis is an Endo-xylanase, and a Candidate for Xylooligosaccharides Production from Different Xylan Substrates.</title>
        <authorList>
            <person name="Alvarez M.T."/>
            <person name="Rocabado-Villegas L.R."/>
            <person name="Salas-Veizaga D.M."/>
            <person name="Linares-Pasten J.A."/>
            <person name="Gudmundsdottir E.E."/>
            <person name="Hreggvidsson G.O."/>
            <person name="Adlercreutz P."/>
            <person name="Nordberg Karlsson E."/>
        </authorList>
    </citation>
    <scope>NUCLEOTIDE SEQUENCE [LARGE SCALE GENOMIC DNA]</scope>
    <source>
        <strain evidence="7 8">E-1</strain>
    </source>
</reference>
<keyword evidence="4 6" id="KW-1133">Transmembrane helix</keyword>
<dbReference type="PANTHER" id="PTHR11101">
    <property type="entry name" value="PHOSPHATE TRANSPORTER"/>
    <property type="match status" value="1"/>
</dbReference>
<evidence type="ECO:0000256" key="2">
    <source>
        <dbReference type="ARBA" id="ARBA00022448"/>
    </source>
</evidence>
<proteinExistence type="predicted"/>
<protein>
    <submittedName>
        <fullName evidence="7">Inorganic phosphate transporter</fullName>
    </submittedName>
</protein>
<organism evidence="7 8">
    <name type="scientific">Clostridium boliviensis</name>
    <dbReference type="NCBI Taxonomy" id="318465"/>
    <lineage>
        <taxon>Bacteria</taxon>
        <taxon>Bacillati</taxon>
        <taxon>Bacillota</taxon>
        <taxon>Clostridia</taxon>
        <taxon>Eubacteriales</taxon>
        <taxon>Clostridiaceae</taxon>
        <taxon>Clostridium</taxon>
    </lineage>
</organism>
<evidence type="ECO:0000313" key="7">
    <source>
        <dbReference type="EMBL" id="MDW2797960.1"/>
    </source>
</evidence>
<evidence type="ECO:0000313" key="8">
    <source>
        <dbReference type="Proteomes" id="UP001276854"/>
    </source>
</evidence>
<dbReference type="PANTHER" id="PTHR11101:SF80">
    <property type="entry name" value="PHOSPHATE TRANSPORTER"/>
    <property type="match status" value="1"/>
</dbReference>
<comment type="subcellular location">
    <subcellularLocation>
        <location evidence="1">Membrane</location>
        <topology evidence="1">Multi-pass membrane protein</topology>
    </subcellularLocation>
</comment>